<dbReference type="SUPFAM" id="SSF52440">
    <property type="entry name" value="PreATP-grasp domain"/>
    <property type="match status" value="1"/>
</dbReference>
<evidence type="ECO:0000256" key="11">
    <source>
        <dbReference type="ARBA" id="ARBA00022755"/>
    </source>
</evidence>
<evidence type="ECO:0000256" key="8">
    <source>
        <dbReference type="ARBA" id="ARBA00022679"/>
    </source>
</evidence>
<evidence type="ECO:0000256" key="4">
    <source>
        <dbReference type="ARBA" id="ARBA00007423"/>
    </source>
</evidence>
<dbReference type="PROSITE" id="PS00184">
    <property type="entry name" value="GARS"/>
    <property type="match status" value="1"/>
</dbReference>
<dbReference type="InterPro" id="IPR036477">
    <property type="entry name" value="Formyl_transf_N_sf"/>
</dbReference>
<feature type="domain" description="ATP-grasp" evidence="17">
    <location>
        <begin position="149"/>
        <end position="356"/>
    </location>
</feature>
<dbReference type="NCBIfam" id="TIGR00877">
    <property type="entry name" value="purD"/>
    <property type="match status" value="1"/>
</dbReference>
<dbReference type="GO" id="GO:0004641">
    <property type="term" value="F:phosphoribosylformylglycinamidine cyclo-ligase activity"/>
    <property type="evidence" value="ECO:0007669"/>
    <property type="project" value="UniProtKB-EC"/>
</dbReference>
<dbReference type="Pfam" id="PF02844">
    <property type="entry name" value="GARS_N"/>
    <property type="match status" value="1"/>
</dbReference>
<evidence type="ECO:0000259" key="17">
    <source>
        <dbReference type="PROSITE" id="PS50975"/>
    </source>
</evidence>
<dbReference type="SUPFAM" id="SSF51246">
    <property type="entry name" value="Rudiment single hybrid motif"/>
    <property type="match status" value="1"/>
</dbReference>
<dbReference type="InterPro" id="IPR016188">
    <property type="entry name" value="PurM-like_N"/>
</dbReference>
<dbReference type="eggNOG" id="KOG3076">
    <property type="taxonomic scope" value="Eukaryota"/>
</dbReference>
<dbReference type="Gene3D" id="3.90.650.10">
    <property type="entry name" value="PurM-like C-terminal domain"/>
    <property type="match status" value="1"/>
</dbReference>
<keyword evidence="7 16" id="KW-0436">Ligase</keyword>
<organism evidence="18 19">
    <name type="scientific">Strigamia maritima</name>
    <name type="common">European centipede</name>
    <name type="synonym">Geophilus maritimus</name>
    <dbReference type="NCBI Taxonomy" id="126957"/>
    <lineage>
        <taxon>Eukaryota</taxon>
        <taxon>Metazoa</taxon>
        <taxon>Ecdysozoa</taxon>
        <taxon>Arthropoda</taxon>
        <taxon>Myriapoda</taxon>
        <taxon>Chilopoda</taxon>
        <taxon>Pleurostigmophora</taxon>
        <taxon>Geophilomorpha</taxon>
        <taxon>Linotaeniidae</taxon>
        <taxon>Strigamia</taxon>
    </lineage>
</organism>
<dbReference type="SMART" id="SM01209">
    <property type="entry name" value="GARS_A"/>
    <property type="match status" value="1"/>
</dbReference>
<dbReference type="Proteomes" id="UP000014500">
    <property type="component" value="Unassembled WGS sequence"/>
</dbReference>
<dbReference type="InterPro" id="IPR004607">
    <property type="entry name" value="GART"/>
</dbReference>
<comment type="similarity">
    <text evidence="6 16">In the central section; belongs to the AIR synthase family.</text>
</comment>
<dbReference type="EMBL" id="JH432108">
    <property type="status" value="NOT_ANNOTATED_CDS"/>
    <property type="molecule type" value="Genomic_DNA"/>
</dbReference>
<dbReference type="Pfam" id="PF02769">
    <property type="entry name" value="AIRS_C"/>
    <property type="match status" value="1"/>
</dbReference>
<evidence type="ECO:0000256" key="6">
    <source>
        <dbReference type="ARBA" id="ARBA00008696"/>
    </source>
</evidence>
<dbReference type="AlphaFoldDB" id="T1JDR4"/>
<dbReference type="InterPro" id="IPR016185">
    <property type="entry name" value="PreATP-grasp_dom_sf"/>
</dbReference>
<sequence>LRDDTIRLAILFQGERPTSIRLPNYEAALVFVNITTLNYMASVLVVGSGGREHAIVWKLSESENVKTVYVCPGNPGCFNEKKVNNFDADVNNHDEIVNLCRIYKIDLVVVGPELPLANGLADDLKRNGINCFGPSKNASQLEASKDFAKQFMQRHNIPTAQWKSFTDFELAKMHILECSYNAHVIKASGLAAGKGVIVATSNDEAVAAAELILRQKSFGKAGETILIEELLDGEEFSVLAFSDGHQIALMPVAQDHKRLLDGDKGPNTGGMGAYAPCPQMSDTQVNYIKNEIIQKSIDGMQEENEPYVGVLYVGLMLTADGPKVLEYNCRFGDPEAEVLLSLLKSDLYLTVRACVDGNLDSALPQWHANTYSVGVVLASEKYPLSSGENQLIEGIDSVSNFHHVFHAGTRKNDHQLFTNGGRVLVVVASASSLTAAALSAQAAVEKIIFVGEQHRSDIAFKGIFSEAMDRGLTYASSGVDIDKGDQFVEAIKSFVAKTHRKEVLGSIGGFGGCFNLKAVKKYKNPTANPILVSGTDGVGTKLNIAQELNQHKSIGIDLVAMCVNDILTLGAEPLFFLDYFACSNLVTEMAKNVVEGVANGCTEAGCALLGGETAEMPGMYKNNHYDIAGFAVGVVDQTNLLPKSDIISSGDVIIGLSSSGVHSNGFSLVRKVVASQELQLNSPAPFNIHTTLGEELLKPTKIYVKCMLPLIEDHLIKAAAHITGGGLTGNLPRILPKNMSAVLDANKWEIPSVFGWLAVHGISDTEMLKTFNCGIGMALVVRKEDSCEVMRRLHLLKEQAWIIGHIVTRATGNECREKVVIQNAKTALLKSVMCSDISQSYITKISSHKRRVAILISGTGTNLQALIDSTNNPFSSSKIVLVISNIPGVKGLERAQKYNIPTQVISHKDYKTRLAFDMAVNEVLNVNEIEIVCLAGFMRILTGEFVRLWRGKLLNIHPSLLPSFPGLNAHKQAIEAGVCFTGCTVHFVVEEVDSGGIVAQEAVQVLPFDTEEILAERVLLAEHQVYPRALELLSRRQVSLSDDNKVLRQ</sequence>
<comment type="pathway">
    <text evidence="1 16">Purine metabolism; IMP biosynthesis via de novo pathway; 5-amino-1-(5-phospho-D-ribosyl)imidazole from N(2)-formyl-N(1)-(5-phospho-D-ribosyl)glycinamide: step 2/2.</text>
</comment>
<dbReference type="Gene3D" id="3.30.1490.20">
    <property type="entry name" value="ATP-grasp fold, A domain"/>
    <property type="match status" value="1"/>
</dbReference>
<evidence type="ECO:0000256" key="3">
    <source>
        <dbReference type="ARBA" id="ARBA00005174"/>
    </source>
</evidence>
<evidence type="ECO:0000256" key="7">
    <source>
        <dbReference type="ARBA" id="ARBA00022598"/>
    </source>
</evidence>
<dbReference type="InterPro" id="IPR002376">
    <property type="entry name" value="Formyl_transf_N"/>
</dbReference>
<dbReference type="Gene3D" id="3.90.600.10">
    <property type="entry name" value="Phosphoribosylglycinamide synthetase, C-terminal domain"/>
    <property type="match status" value="1"/>
</dbReference>
<keyword evidence="14 16" id="KW-0511">Multifunctional enzyme</keyword>
<comment type="similarity">
    <text evidence="4 16">In the N-terminal section; belongs to the GARS family.</text>
</comment>
<keyword evidence="8" id="KW-0808">Transferase</keyword>
<dbReference type="FunFam" id="3.40.50.20:FF:000006">
    <property type="entry name" value="Phosphoribosylamine--glycine ligase, chloroplastic"/>
    <property type="match status" value="1"/>
</dbReference>
<comment type="catalytic activity">
    <reaction evidence="16">
        <text>5-phospho-beta-D-ribosylamine + glycine + ATP = N(1)-(5-phospho-beta-D-ribosyl)glycinamide + ADP + phosphate + H(+)</text>
        <dbReference type="Rhea" id="RHEA:17453"/>
        <dbReference type="ChEBI" id="CHEBI:15378"/>
        <dbReference type="ChEBI" id="CHEBI:30616"/>
        <dbReference type="ChEBI" id="CHEBI:43474"/>
        <dbReference type="ChEBI" id="CHEBI:57305"/>
        <dbReference type="ChEBI" id="CHEBI:58681"/>
        <dbReference type="ChEBI" id="CHEBI:143788"/>
        <dbReference type="ChEBI" id="CHEBI:456216"/>
        <dbReference type="EC" id="6.3.4.13"/>
    </reaction>
</comment>
<dbReference type="GO" id="GO:0046084">
    <property type="term" value="P:adenine biosynthetic process"/>
    <property type="evidence" value="ECO:0007669"/>
    <property type="project" value="TreeGrafter"/>
</dbReference>
<dbReference type="GO" id="GO:0006189">
    <property type="term" value="P:'de novo' IMP biosynthetic process"/>
    <property type="evidence" value="ECO:0007669"/>
    <property type="project" value="UniProtKB-UniRule"/>
</dbReference>
<evidence type="ECO:0000256" key="10">
    <source>
        <dbReference type="ARBA" id="ARBA00022741"/>
    </source>
</evidence>
<dbReference type="InterPro" id="IPR020562">
    <property type="entry name" value="PRibGlycinamide_synth_N"/>
</dbReference>
<dbReference type="CDD" id="cd02196">
    <property type="entry name" value="PurM"/>
    <property type="match status" value="1"/>
</dbReference>
<dbReference type="PROSITE" id="PS00373">
    <property type="entry name" value="GART"/>
    <property type="match status" value="1"/>
</dbReference>
<evidence type="ECO:0000256" key="13">
    <source>
        <dbReference type="ARBA" id="ARBA00023211"/>
    </source>
</evidence>
<dbReference type="SUPFAM" id="SSF55326">
    <property type="entry name" value="PurM N-terminal domain-like"/>
    <property type="match status" value="1"/>
</dbReference>
<reference evidence="19" key="1">
    <citation type="submission" date="2011-05" db="EMBL/GenBank/DDBJ databases">
        <authorList>
            <person name="Richards S.R."/>
            <person name="Qu J."/>
            <person name="Jiang H."/>
            <person name="Jhangiani S.N."/>
            <person name="Agravi P."/>
            <person name="Goodspeed R."/>
            <person name="Gross S."/>
            <person name="Mandapat C."/>
            <person name="Jackson L."/>
            <person name="Mathew T."/>
            <person name="Pu L."/>
            <person name="Thornton R."/>
            <person name="Saada N."/>
            <person name="Wilczek-Boney K.B."/>
            <person name="Lee S."/>
            <person name="Kovar C."/>
            <person name="Wu Y."/>
            <person name="Scherer S.E."/>
            <person name="Worley K.C."/>
            <person name="Muzny D.M."/>
            <person name="Gibbs R."/>
        </authorList>
    </citation>
    <scope>NUCLEOTIDE SEQUENCE</scope>
    <source>
        <strain evidence="19">Brora</strain>
    </source>
</reference>
<dbReference type="Gene3D" id="3.40.50.170">
    <property type="entry name" value="Formyl transferase, N-terminal domain"/>
    <property type="match status" value="1"/>
</dbReference>
<keyword evidence="13 16" id="KW-0464">Manganese</keyword>
<dbReference type="FunFam" id="3.30.1330.10:FF:000001">
    <property type="entry name" value="Phosphoribosylformylglycinamidine cyclo-ligase"/>
    <property type="match status" value="1"/>
</dbReference>
<dbReference type="NCBIfam" id="TIGR00878">
    <property type="entry name" value="purM"/>
    <property type="match status" value="1"/>
</dbReference>
<dbReference type="HOGENOM" id="CLU_005361_0_2_1"/>
<dbReference type="InterPro" id="IPR000115">
    <property type="entry name" value="PRibGlycinamide_synth"/>
</dbReference>
<dbReference type="InterPro" id="IPR001555">
    <property type="entry name" value="GART_AS"/>
</dbReference>
<dbReference type="EC" id="6.3.3.1" evidence="16"/>
<evidence type="ECO:0000256" key="12">
    <source>
        <dbReference type="ARBA" id="ARBA00022840"/>
    </source>
</evidence>
<dbReference type="InterPro" id="IPR004733">
    <property type="entry name" value="PurM_cligase"/>
</dbReference>
<dbReference type="Gene3D" id="3.30.1330.10">
    <property type="entry name" value="PurM-like, N-terminal domain"/>
    <property type="match status" value="1"/>
</dbReference>
<dbReference type="HAMAP" id="MF_00138">
    <property type="entry name" value="GARS"/>
    <property type="match status" value="1"/>
</dbReference>
<dbReference type="GO" id="GO:0005829">
    <property type="term" value="C:cytosol"/>
    <property type="evidence" value="ECO:0007669"/>
    <property type="project" value="TreeGrafter"/>
</dbReference>
<dbReference type="GO" id="GO:0004637">
    <property type="term" value="F:phosphoribosylamine-glycine ligase activity"/>
    <property type="evidence" value="ECO:0007669"/>
    <property type="project" value="UniProtKB-UniRule"/>
</dbReference>
<dbReference type="STRING" id="126957.T1JDR4"/>
<dbReference type="EnsemblMetazoa" id="SMAR011949-RA">
    <property type="protein sequence ID" value="SMAR011949-PA"/>
    <property type="gene ID" value="SMAR011949"/>
</dbReference>
<name>T1JDR4_STRMM</name>
<dbReference type="SMART" id="SM01210">
    <property type="entry name" value="GARS_C"/>
    <property type="match status" value="1"/>
</dbReference>
<dbReference type="EC" id="6.3.4.13" evidence="16"/>
<protein>
    <recommendedName>
        <fullName evidence="16">Trifunctional purine biosynthetic protein adenosine-3</fullName>
    </recommendedName>
    <domain>
        <recommendedName>
            <fullName evidence="16">Phosphoribosylamine--glycine ligase</fullName>
            <ecNumber evidence="16">6.3.4.13</ecNumber>
        </recommendedName>
        <alternativeName>
            <fullName evidence="16">Glycinamide ribonucleotide synthetase</fullName>
            <shortName evidence="16">GARS</shortName>
        </alternativeName>
        <alternativeName>
            <fullName evidence="16">Phosphoribosylglycinamide synthetase</fullName>
        </alternativeName>
    </domain>
    <domain>
        <recommendedName>
            <fullName evidence="16">Phosphoribosylformylglycinamidine cyclo-ligase</fullName>
            <ecNumber evidence="16">6.3.3.1</ecNumber>
        </recommendedName>
        <alternativeName>
            <fullName evidence="16">AIR synthase</fullName>
            <shortName evidence="16">AIRS</shortName>
        </alternativeName>
        <alternativeName>
            <fullName evidence="16">Phosphoribosyl-aminoimidazole synthetase</fullName>
        </alternativeName>
    </domain>
    <domain>
        <recommendedName>
            <fullName evidence="16">Phosphoribosylglycinamide formyltransferase</fullName>
            <ecNumber evidence="16">2.1.2.2</ecNumber>
        </recommendedName>
        <alternativeName>
            <fullName evidence="16">5'-phosphoribosylglycinamide transformylase</fullName>
        </alternativeName>
        <alternativeName>
            <fullName evidence="16">GAR transformylase</fullName>
            <shortName evidence="16">GART</shortName>
        </alternativeName>
    </domain>
</protein>
<dbReference type="Pfam" id="PF02843">
    <property type="entry name" value="GARS_C"/>
    <property type="match status" value="1"/>
</dbReference>
<comment type="pathway">
    <text evidence="2 16">Purine metabolism; IMP biosynthesis via de novo pathway; N(2)-formyl-N(1)-(5-phospho-D-ribosyl)glycinamide from N(1)-(5-phospho-D-ribosyl)glycinamide (10-formyl THF route): step 1/1.</text>
</comment>
<keyword evidence="19" id="KW-1185">Reference proteome</keyword>
<dbReference type="InterPro" id="IPR036921">
    <property type="entry name" value="PurM-like_N_sf"/>
</dbReference>
<dbReference type="PANTHER" id="PTHR10520">
    <property type="entry name" value="TRIFUNCTIONAL PURINE BIOSYNTHETIC PROTEIN ADENOSINE-3-RELATED"/>
    <property type="match status" value="1"/>
</dbReference>
<proteinExistence type="inferred from homology"/>
<dbReference type="FunFam" id="3.40.50.170:FF:000006">
    <property type="entry name" value="Trifunctional purine biosynthetic protein adenosine-3"/>
    <property type="match status" value="1"/>
</dbReference>
<keyword evidence="10 15" id="KW-0547">Nucleotide-binding</keyword>
<dbReference type="PANTHER" id="PTHR10520:SF12">
    <property type="entry name" value="TRIFUNCTIONAL PURINE BIOSYNTHETIC PROTEIN ADENOSINE-3"/>
    <property type="match status" value="1"/>
</dbReference>
<dbReference type="OMA" id="EVMQACC"/>
<dbReference type="HAMAP" id="MF_01930">
    <property type="entry name" value="PurN"/>
    <property type="match status" value="1"/>
</dbReference>
<dbReference type="NCBIfam" id="TIGR00639">
    <property type="entry name" value="PurN"/>
    <property type="match status" value="1"/>
</dbReference>
<dbReference type="CDD" id="cd08645">
    <property type="entry name" value="FMT_core_GART"/>
    <property type="match status" value="1"/>
</dbReference>
<dbReference type="FunFam" id="3.30.1490.20:FF:000006">
    <property type="entry name" value="phosphoribosylamine--glycine ligase, chloroplastic-like"/>
    <property type="match status" value="1"/>
</dbReference>
<dbReference type="InterPro" id="IPR011054">
    <property type="entry name" value="Rudment_hybrid_motif"/>
</dbReference>
<dbReference type="FunFam" id="3.90.650.10:FF:000019">
    <property type="entry name" value="Trifunctional purine biosynthetic protein adenosine-3"/>
    <property type="match status" value="1"/>
</dbReference>
<dbReference type="SUPFAM" id="SSF56042">
    <property type="entry name" value="PurM C-terminal domain-like"/>
    <property type="match status" value="1"/>
</dbReference>
<keyword evidence="9 16" id="KW-0479">Metal-binding</keyword>
<dbReference type="Pfam" id="PF01071">
    <property type="entry name" value="GARS_A"/>
    <property type="match status" value="1"/>
</dbReference>
<dbReference type="Gene3D" id="3.40.50.20">
    <property type="match status" value="1"/>
</dbReference>
<comment type="catalytic activity">
    <reaction evidence="16">
        <text>N(1)-(5-phospho-beta-D-ribosyl)glycinamide + (6R)-10-formyltetrahydrofolate = N(2)-formyl-N(1)-(5-phospho-beta-D-ribosyl)glycinamide + (6S)-5,6,7,8-tetrahydrofolate + H(+)</text>
        <dbReference type="Rhea" id="RHEA:15053"/>
        <dbReference type="ChEBI" id="CHEBI:15378"/>
        <dbReference type="ChEBI" id="CHEBI:57453"/>
        <dbReference type="ChEBI" id="CHEBI:143788"/>
        <dbReference type="ChEBI" id="CHEBI:147286"/>
        <dbReference type="ChEBI" id="CHEBI:195366"/>
        <dbReference type="EC" id="2.1.2.2"/>
    </reaction>
</comment>
<dbReference type="PROSITE" id="PS50975">
    <property type="entry name" value="ATP_GRASP"/>
    <property type="match status" value="1"/>
</dbReference>
<evidence type="ECO:0000256" key="1">
    <source>
        <dbReference type="ARBA" id="ARBA00004686"/>
    </source>
</evidence>
<dbReference type="SUPFAM" id="SSF56059">
    <property type="entry name" value="Glutathione synthetase ATP-binding domain-like"/>
    <property type="match status" value="1"/>
</dbReference>
<dbReference type="UniPathway" id="UPA00074">
    <property type="reaction ID" value="UER00125"/>
</dbReference>
<evidence type="ECO:0000256" key="5">
    <source>
        <dbReference type="ARBA" id="ARBA00008630"/>
    </source>
</evidence>
<keyword evidence="12 15" id="KW-0067">ATP-binding</keyword>
<dbReference type="InterPro" id="IPR011761">
    <property type="entry name" value="ATP-grasp"/>
</dbReference>
<dbReference type="GO" id="GO:0046872">
    <property type="term" value="F:metal ion binding"/>
    <property type="evidence" value="ECO:0007669"/>
    <property type="project" value="UniProtKB-KW"/>
</dbReference>
<dbReference type="GO" id="GO:0005524">
    <property type="term" value="F:ATP binding"/>
    <property type="evidence" value="ECO:0007669"/>
    <property type="project" value="UniProtKB-UniRule"/>
</dbReference>
<dbReference type="InterPro" id="IPR010918">
    <property type="entry name" value="PurM-like_C_dom"/>
</dbReference>
<dbReference type="GO" id="GO:0004644">
    <property type="term" value="F:phosphoribosylglycinamide formyltransferase activity"/>
    <property type="evidence" value="ECO:0007669"/>
    <property type="project" value="UniProtKB-EC"/>
</dbReference>
<dbReference type="Pfam" id="PF00586">
    <property type="entry name" value="AIRS"/>
    <property type="match status" value="1"/>
</dbReference>
<evidence type="ECO:0000313" key="18">
    <source>
        <dbReference type="EnsemblMetazoa" id="SMAR011949-PA"/>
    </source>
</evidence>
<dbReference type="HAMAP" id="MF_00741">
    <property type="entry name" value="AIRS"/>
    <property type="match status" value="1"/>
</dbReference>
<accession>T1JDR4</accession>
<evidence type="ECO:0000256" key="9">
    <source>
        <dbReference type="ARBA" id="ARBA00022723"/>
    </source>
</evidence>
<dbReference type="InterPro" id="IPR020559">
    <property type="entry name" value="PRibGlycinamide_synth_CS"/>
</dbReference>
<evidence type="ECO:0000256" key="2">
    <source>
        <dbReference type="ARBA" id="ARBA00005054"/>
    </source>
</evidence>
<evidence type="ECO:0000256" key="14">
    <source>
        <dbReference type="ARBA" id="ARBA00023268"/>
    </source>
</evidence>
<dbReference type="Gene3D" id="3.30.470.20">
    <property type="entry name" value="ATP-grasp fold, B domain"/>
    <property type="match status" value="1"/>
</dbReference>
<dbReference type="InterPro" id="IPR013815">
    <property type="entry name" value="ATP_grasp_subdomain_1"/>
</dbReference>
<dbReference type="InterPro" id="IPR037123">
    <property type="entry name" value="PRibGlycinamide_synth_C_sf"/>
</dbReference>
<dbReference type="InterPro" id="IPR036676">
    <property type="entry name" value="PurM-like_C_sf"/>
</dbReference>
<evidence type="ECO:0000256" key="16">
    <source>
        <dbReference type="RuleBase" id="RU363089"/>
    </source>
</evidence>
<comment type="catalytic activity">
    <reaction evidence="16">
        <text>2-formamido-N(1)-(5-O-phospho-beta-D-ribosyl)acetamidine + ATP = 5-amino-1-(5-phospho-beta-D-ribosyl)imidazole + ADP + phosphate + H(+)</text>
        <dbReference type="Rhea" id="RHEA:23032"/>
        <dbReference type="ChEBI" id="CHEBI:15378"/>
        <dbReference type="ChEBI" id="CHEBI:30616"/>
        <dbReference type="ChEBI" id="CHEBI:43474"/>
        <dbReference type="ChEBI" id="CHEBI:137981"/>
        <dbReference type="ChEBI" id="CHEBI:147287"/>
        <dbReference type="ChEBI" id="CHEBI:456216"/>
        <dbReference type="EC" id="6.3.3.1"/>
    </reaction>
</comment>
<comment type="pathway">
    <text evidence="3 16">Purine metabolism; IMP biosynthesis via de novo pathway; N(1)-(5-phospho-D-ribosyl)glycinamide from 5-phospho-alpha-D-ribose 1-diphosphate: step 2/2.</text>
</comment>
<evidence type="ECO:0000256" key="15">
    <source>
        <dbReference type="PROSITE-ProRule" id="PRU00409"/>
    </source>
</evidence>
<dbReference type="SUPFAM" id="SSF53328">
    <property type="entry name" value="Formyltransferase"/>
    <property type="match status" value="1"/>
</dbReference>
<dbReference type="eggNOG" id="KOG0237">
    <property type="taxonomic scope" value="Eukaryota"/>
</dbReference>
<dbReference type="InterPro" id="IPR020560">
    <property type="entry name" value="PRibGlycinamide_synth_C-dom"/>
</dbReference>
<dbReference type="Pfam" id="PF00551">
    <property type="entry name" value="Formyl_trans_N"/>
    <property type="match status" value="1"/>
</dbReference>
<comment type="similarity">
    <text evidence="5 16">In the C-terminal section; belongs to the GART family.</text>
</comment>
<evidence type="ECO:0000313" key="19">
    <source>
        <dbReference type="Proteomes" id="UP000014500"/>
    </source>
</evidence>
<dbReference type="InterPro" id="IPR020561">
    <property type="entry name" value="PRibGlycinamid_synth_ATP-grasp"/>
</dbReference>
<dbReference type="EC" id="2.1.2.2" evidence="16"/>
<reference evidence="18" key="2">
    <citation type="submission" date="2015-02" db="UniProtKB">
        <authorList>
            <consortium name="EnsemblMetazoa"/>
        </authorList>
    </citation>
    <scope>IDENTIFICATION</scope>
</reference>
<dbReference type="PhylomeDB" id="T1JDR4"/>
<dbReference type="FunFam" id="3.30.470.20:FF:000018">
    <property type="entry name" value="Trifunctional purine biosynthetic protein adenosine-3"/>
    <property type="match status" value="1"/>
</dbReference>
<keyword evidence="11 16" id="KW-0658">Purine biosynthesis</keyword>